<evidence type="ECO:0000313" key="4">
    <source>
        <dbReference type="EMBL" id="KAF9733840.1"/>
    </source>
</evidence>
<protein>
    <recommendedName>
        <fullName evidence="3">Chromo domain-containing protein</fullName>
    </recommendedName>
</protein>
<dbReference type="AlphaFoldDB" id="A0A9P6KPB3"/>
<dbReference type="SUPFAM" id="SSF54160">
    <property type="entry name" value="Chromo domain-like"/>
    <property type="match status" value="1"/>
</dbReference>
<feature type="compositionally biased region" description="Polar residues" evidence="2">
    <location>
        <begin position="12"/>
        <end position="23"/>
    </location>
</feature>
<feature type="compositionally biased region" description="Polar residues" evidence="2">
    <location>
        <begin position="101"/>
        <end position="116"/>
    </location>
</feature>
<comment type="subunit">
    <text evidence="1">Component of the NuA4 histone acetyltransferase complex.</text>
</comment>
<name>A0A9P6KPB3_9PLEO</name>
<dbReference type="SMART" id="SM00298">
    <property type="entry name" value="CHROMO"/>
    <property type="match status" value="1"/>
</dbReference>
<gene>
    <name evidence="4" type="ORF">PMIN01_08183</name>
</gene>
<dbReference type="InterPro" id="IPR016197">
    <property type="entry name" value="Chromo-like_dom_sf"/>
</dbReference>
<dbReference type="CDD" id="cd00024">
    <property type="entry name" value="CD_CSD"/>
    <property type="match status" value="1"/>
</dbReference>
<dbReference type="PROSITE" id="PS50013">
    <property type="entry name" value="CHROMO_2"/>
    <property type="match status" value="1"/>
</dbReference>
<dbReference type="InterPro" id="IPR000953">
    <property type="entry name" value="Chromo/chromo_shadow_dom"/>
</dbReference>
<keyword evidence="5" id="KW-1185">Reference proteome</keyword>
<evidence type="ECO:0000313" key="5">
    <source>
        <dbReference type="Proteomes" id="UP000756921"/>
    </source>
</evidence>
<sequence length="512" mass="56743">MSPPSATFEPHSFSTIPMAQPQRSFRFLSYTGHPEPKPGPRRSQLKKVPPSDNEYPNIDEFLGEEPGSNTENEANYEIGGSRGGSGDVSSDDTNEREDVSMATTQEASQTAPFSGSSEEDVIIINDSDDDCEAKGDDQSGITCEPIRSARGGLFIMYESLNQGSNTRGSTVEIKSENNDRQTYIPIDSENNSGNRSVRAGICSREQESLSAVIPKPLSEECYIGPHDIISPKLNDNRAHGSVSVPQQGLGFAPQARALSESLYLTSSDGEAQDVVPPSSSPFITKAQPQKIERAVNQSESLVFEIASGVGKSESESDSDDKGHARKLNDTQLSYIEQKIEAETYQGPAPPKQRIRYLPNYVPQFNSKRRTCANGEVQRSEDIGVEGCSDKTRNDKNDGCLNSEELQGTDQLVLNRGSASDNTEYEVERILAVRLRRKNLKYQVQWVGYGADPEWYNASNFKNSPLKLREFHEANPAAPGPPRRLRHWEWCYKEDRDAGDFSDDDRPLKSERE</sequence>
<proteinExistence type="predicted"/>
<accession>A0A9P6KPB3</accession>
<dbReference type="Gene3D" id="2.40.50.40">
    <property type="match status" value="1"/>
</dbReference>
<organism evidence="4 5">
    <name type="scientific">Paraphaeosphaeria minitans</name>
    <dbReference type="NCBI Taxonomy" id="565426"/>
    <lineage>
        <taxon>Eukaryota</taxon>
        <taxon>Fungi</taxon>
        <taxon>Dikarya</taxon>
        <taxon>Ascomycota</taxon>
        <taxon>Pezizomycotina</taxon>
        <taxon>Dothideomycetes</taxon>
        <taxon>Pleosporomycetidae</taxon>
        <taxon>Pleosporales</taxon>
        <taxon>Massarineae</taxon>
        <taxon>Didymosphaeriaceae</taxon>
        <taxon>Paraphaeosphaeria</taxon>
    </lineage>
</organism>
<feature type="region of interest" description="Disordered" evidence="2">
    <location>
        <begin position="1"/>
        <end position="119"/>
    </location>
</feature>
<comment type="caution">
    <text evidence="4">The sequence shown here is derived from an EMBL/GenBank/DDBJ whole genome shotgun (WGS) entry which is preliminary data.</text>
</comment>
<evidence type="ECO:0000259" key="3">
    <source>
        <dbReference type="PROSITE" id="PS50013"/>
    </source>
</evidence>
<feature type="domain" description="Chromo" evidence="3">
    <location>
        <begin position="424"/>
        <end position="482"/>
    </location>
</feature>
<reference evidence="4" key="1">
    <citation type="journal article" date="2020" name="Mol. Plant Microbe Interact.">
        <title>Genome Sequence of the Biocontrol Agent Coniothyrium minitans strain Conio (IMI 134523).</title>
        <authorList>
            <person name="Patel D."/>
            <person name="Shittu T.A."/>
            <person name="Baroncelli R."/>
            <person name="Muthumeenakshi S."/>
            <person name="Osborne T.H."/>
            <person name="Janganan T.K."/>
            <person name="Sreenivasaprasad S."/>
        </authorList>
    </citation>
    <scope>NUCLEOTIDE SEQUENCE</scope>
    <source>
        <strain evidence="4">Conio</strain>
    </source>
</reference>
<dbReference type="OrthoDB" id="2650643at2759"/>
<dbReference type="EMBL" id="WJXW01000008">
    <property type="protein sequence ID" value="KAF9733840.1"/>
    <property type="molecule type" value="Genomic_DNA"/>
</dbReference>
<evidence type="ECO:0000256" key="2">
    <source>
        <dbReference type="SAM" id="MobiDB-lite"/>
    </source>
</evidence>
<evidence type="ECO:0000256" key="1">
    <source>
        <dbReference type="ARBA" id="ARBA00011353"/>
    </source>
</evidence>
<dbReference type="Proteomes" id="UP000756921">
    <property type="component" value="Unassembled WGS sequence"/>
</dbReference>
<dbReference type="GO" id="GO:0006338">
    <property type="term" value="P:chromatin remodeling"/>
    <property type="evidence" value="ECO:0007669"/>
    <property type="project" value="UniProtKB-ARBA"/>
</dbReference>